<dbReference type="GeneID" id="19171653"/>
<dbReference type="Proteomes" id="UP000019478">
    <property type="component" value="Unassembled WGS sequence"/>
</dbReference>
<dbReference type="HOGENOM" id="CLU_095747_0_0_1"/>
<sequence>MARAARGELAKIYGCLTYRFHRPRRPTSAIELVDLGKTIFKLQADPDANNVFRHAVLVNIEVLREIDSWCWKHFNTQYMHYEEFRRQEGQPDIGVRMLDCTFTLQVVEALQHWRAVLILEIGISETALKRLDTAKLAAPILRKSMSALTESEREENDKAMQALYAEWLLLRQVLISGITRVHQAIGDKEFFKRHRYELWDLVDARLED</sequence>
<reference evidence="1 2" key="1">
    <citation type="submission" date="2013-03" db="EMBL/GenBank/DDBJ databases">
        <title>The Genome Sequence of Capronia epimyces CBS 606.96.</title>
        <authorList>
            <consortium name="The Broad Institute Genomics Platform"/>
            <person name="Cuomo C."/>
            <person name="de Hoog S."/>
            <person name="Gorbushina A."/>
            <person name="Walker B."/>
            <person name="Young S.K."/>
            <person name="Zeng Q."/>
            <person name="Gargeya S."/>
            <person name="Fitzgerald M."/>
            <person name="Haas B."/>
            <person name="Abouelleil A."/>
            <person name="Allen A.W."/>
            <person name="Alvarado L."/>
            <person name="Arachchi H.M."/>
            <person name="Berlin A.M."/>
            <person name="Chapman S.B."/>
            <person name="Gainer-Dewar J."/>
            <person name="Goldberg J."/>
            <person name="Griggs A."/>
            <person name="Gujja S."/>
            <person name="Hansen M."/>
            <person name="Howarth C."/>
            <person name="Imamovic A."/>
            <person name="Ireland A."/>
            <person name="Larimer J."/>
            <person name="McCowan C."/>
            <person name="Murphy C."/>
            <person name="Pearson M."/>
            <person name="Poon T.W."/>
            <person name="Priest M."/>
            <person name="Roberts A."/>
            <person name="Saif S."/>
            <person name="Shea T."/>
            <person name="Sisk P."/>
            <person name="Sykes S."/>
            <person name="Wortman J."/>
            <person name="Nusbaum C."/>
            <person name="Birren B."/>
        </authorList>
    </citation>
    <scope>NUCLEOTIDE SEQUENCE [LARGE SCALE GENOMIC DNA]</scope>
    <source>
        <strain evidence="1 2">CBS 606.96</strain>
    </source>
</reference>
<comment type="caution">
    <text evidence="1">The sequence shown here is derived from an EMBL/GenBank/DDBJ whole genome shotgun (WGS) entry which is preliminary data.</text>
</comment>
<name>W9XV87_9EURO</name>
<dbReference type="RefSeq" id="XP_007735853.1">
    <property type="nucleotide sequence ID" value="XM_007737663.1"/>
</dbReference>
<dbReference type="AlphaFoldDB" id="W9XV87"/>
<evidence type="ECO:0000313" key="2">
    <source>
        <dbReference type="Proteomes" id="UP000019478"/>
    </source>
</evidence>
<protein>
    <submittedName>
        <fullName evidence="1">Uncharacterized protein</fullName>
    </submittedName>
</protein>
<dbReference type="OrthoDB" id="4821403at2759"/>
<organism evidence="1 2">
    <name type="scientific">Capronia epimyces CBS 606.96</name>
    <dbReference type="NCBI Taxonomy" id="1182542"/>
    <lineage>
        <taxon>Eukaryota</taxon>
        <taxon>Fungi</taxon>
        <taxon>Dikarya</taxon>
        <taxon>Ascomycota</taxon>
        <taxon>Pezizomycotina</taxon>
        <taxon>Eurotiomycetes</taxon>
        <taxon>Chaetothyriomycetidae</taxon>
        <taxon>Chaetothyriales</taxon>
        <taxon>Herpotrichiellaceae</taxon>
        <taxon>Capronia</taxon>
    </lineage>
</organism>
<accession>W9XV87</accession>
<proteinExistence type="predicted"/>
<keyword evidence="2" id="KW-1185">Reference proteome</keyword>
<gene>
    <name evidence="1" type="ORF">A1O3_07555</name>
</gene>
<evidence type="ECO:0000313" key="1">
    <source>
        <dbReference type="EMBL" id="EXJ81265.1"/>
    </source>
</evidence>
<dbReference type="EMBL" id="AMGY01000006">
    <property type="protein sequence ID" value="EXJ81265.1"/>
    <property type="molecule type" value="Genomic_DNA"/>
</dbReference>